<organism evidence="1 2">
    <name type="scientific">Holotrichia oblita</name>
    <name type="common">Chafer beetle</name>
    <dbReference type="NCBI Taxonomy" id="644536"/>
    <lineage>
        <taxon>Eukaryota</taxon>
        <taxon>Metazoa</taxon>
        <taxon>Ecdysozoa</taxon>
        <taxon>Arthropoda</taxon>
        <taxon>Hexapoda</taxon>
        <taxon>Insecta</taxon>
        <taxon>Pterygota</taxon>
        <taxon>Neoptera</taxon>
        <taxon>Endopterygota</taxon>
        <taxon>Coleoptera</taxon>
        <taxon>Polyphaga</taxon>
        <taxon>Scarabaeiformia</taxon>
        <taxon>Scarabaeidae</taxon>
        <taxon>Melolonthinae</taxon>
        <taxon>Holotrichia</taxon>
    </lineage>
</organism>
<dbReference type="EMBL" id="CM043016">
    <property type="protein sequence ID" value="KAI4466986.1"/>
    <property type="molecule type" value="Genomic_DNA"/>
</dbReference>
<sequence length="243" mass="29287">MLFQFRGTSSTHYKATLWRVTAALLMKEGKSGLEKKYSNLVKRQCDLRSKNKTNDEKLDLLIDMMRELKDDQKQRNQEQVEIKKEIKRDKLGKVYKRLEWIKKEKKKNNVVVMSWKINTDDVKILKNDVVNMIKNQLEIQTQVKSVQKLGEKTCLVQFEKEEDKEIVMKNKYKLKNNKRERIFINEDMTKMEREKEKHIRRVAKEERERGKVVKIGYNKITINGKEWRWNYNTTQLESTDQKN</sequence>
<evidence type="ECO:0000313" key="1">
    <source>
        <dbReference type="EMBL" id="KAI4466986.1"/>
    </source>
</evidence>
<gene>
    <name evidence="1" type="ORF">MML48_2g00015507</name>
</gene>
<accession>A0ACB9TJD0</accession>
<keyword evidence="2" id="KW-1185">Reference proteome</keyword>
<proteinExistence type="predicted"/>
<reference evidence="1" key="1">
    <citation type="submission" date="2022-04" db="EMBL/GenBank/DDBJ databases">
        <title>Chromosome-scale genome assembly of Holotrichia oblita Faldermann.</title>
        <authorList>
            <person name="Rongchong L."/>
        </authorList>
    </citation>
    <scope>NUCLEOTIDE SEQUENCE</scope>
    <source>
        <strain evidence="1">81SQS9</strain>
    </source>
</reference>
<dbReference type="Proteomes" id="UP001056778">
    <property type="component" value="Chromosome 2"/>
</dbReference>
<protein>
    <submittedName>
        <fullName evidence="1">Uncharacterized protein</fullName>
    </submittedName>
</protein>
<comment type="caution">
    <text evidence="1">The sequence shown here is derived from an EMBL/GenBank/DDBJ whole genome shotgun (WGS) entry which is preliminary data.</text>
</comment>
<evidence type="ECO:0000313" key="2">
    <source>
        <dbReference type="Proteomes" id="UP001056778"/>
    </source>
</evidence>
<name>A0ACB9TJD0_HOLOL</name>